<evidence type="ECO:0000313" key="1">
    <source>
        <dbReference type="EMBL" id="MBD1319299.1"/>
    </source>
</evidence>
<accession>A0ABR7W914</accession>
<sequence>MARPHIELRDATVTDEACLRWCWAAEVDPSVDDGIPDAFPDEVRLCMQAETRSVWTR</sequence>
<dbReference type="RefSeq" id="WP_190266147.1">
    <property type="nucleotide sequence ID" value="NZ_BAABAD010000003.1"/>
</dbReference>
<dbReference type="Proteomes" id="UP000602395">
    <property type="component" value="Unassembled WGS sequence"/>
</dbReference>
<protein>
    <recommendedName>
        <fullName evidence="3">GNAT family N-acetyltransferase</fullName>
    </recommendedName>
</protein>
<proteinExistence type="predicted"/>
<dbReference type="EMBL" id="JACWMS010000001">
    <property type="protein sequence ID" value="MBD1319299.1"/>
    <property type="molecule type" value="Genomic_DNA"/>
</dbReference>
<comment type="caution">
    <text evidence="1">The sequence shown here is derived from an EMBL/GenBank/DDBJ whole genome shotgun (WGS) entry which is preliminary data.</text>
</comment>
<keyword evidence="2" id="KW-1185">Reference proteome</keyword>
<organism evidence="1 2">
    <name type="scientific">Gordonia hankookensis</name>
    <dbReference type="NCBI Taxonomy" id="589403"/>
    <lineage>
        <taxon>Bacteria</taxon>
        <taxon>Bacillati</taxon>
        <taxon>Actinomycetota</taxon>
        <taxon>Actinomycetes</taxon>
        <taxon>Mycobacteriales</taxon>
        <taxon>Gordoniaceae</taxon>
        <taxon>Gordonia</taxon>
    </lineage>
</organism>
<gene>
    <name evidence="1" type="ORF">IDF66_06860</name>
</gene>
<evidence type="ECO:0008006" key="3">
    <source>
        <dbReference type="Google" id="ProtNLM"/>
    </source>
</evidence>
<name>A0ABR7W914_9ACTN</name>
<reference evidence="1 2" key="1">
    <citation type="submission" date="2020-09" db="EMBL/GenBank/DDBJ databases">
        <title>Novel species in genus Gordonia.</title>
        <authorList>
            <person name="Zhang G."/>
        </authorList>
    </citation>
    <scope>NUCLEOTIDE SEQUENCE [LARGE SCALE GENOMIC DNA]</scope>
    <source>
        <strain evidence="1 2">ON-33</strain>
    </source>
</reference>
<evidence type="ECO:0000313" key="2">
    <source>
        <dbReference type="Proteomes" id="UP000602395"/>
    </source>
</evidence>